<dbReference type="AlphaFoldDB" id="Q07Q24"/>
<organism evidence="1">
    <name type="scientific">Rhodopseudomonas palustris (strain BisA53)</name>
    <dbReference type="NCBI Taxonomy" id="316055"/>
    <lineage>
        <taxon>Bacteria</taxon>
        <taxon>Pseudomonadati</taxon>
        <taxon>Pseudomonadota</taxon>
        <taxon>Alphaproteobacteria</taxon>
        <taxon>Hyphomicrobiales</taxon>
        <taxon>Nitrobacteraceae</taxon>
        <taxon>Rhodopseudomonas</taxon>
    </lineage>
</organism>
<accession>Q07Q24</accession>
<reference evidence="1" key="1">
    <citation type="submission" date="2006-09" db="EMBL/GenBank/DDBJ databases">
        <title>Complete sequence of Rhodopseudomonas palustris BisA53.</title>
        <authorList>
            <consortium name="US DOE Joint Genome Institute"/>
            <person name="Copeland A."/>
            <person name="Lucas S."/>
            <person name="Lapidus A."/>
            <person name="Barry K."/>
            <person name="Detter J.C."/>
            <person name="Glavina del Rio T."/>
            <person name="Hammon N."/>
            <person name="Israni S."/>
            <person name="Dalin E."/>
            <person name="Tice H."/>
            <person name="Pitluck S."/>
            <person name="Chain P."/>
            <person name="Malfatti S."/>
            <person name="Shin M."/>
            <person name="Vergez L."/>
            <person name="Schmutz J."/>
            <person name="Larimer F."/>
            <person name="Land M."/>
            <person name="Hauser L."/>
            <person name="Pelletier D.A."/>
            <person name="Kyrpides N."/>
            <person name="Kim E."/>
            <person name="Harwood C.S."/>
            <person name="Oda Y."/>
            <person name="Richardson P."/>
        </authorList>
    </citation>
    <scope>NUCLEOTIDE SEQUENCE [LARGE SCALE GENOMIC DNA]</scope>
    <source>
        <strain evidence="1">BisA53</strain>
    </source>
</reference>
<protein>
    <submittedName>
        <fullName evidence="1">Uncharacterized protein</fullName>
    </submittedName>
</protein>
<evidence type="ECO:0000313" key="1">
    <source>
        <dbReference type="EMBL" id="ABJ05960.1"/>
    </source>
</evidence>
<name>Q07Q24_RHOP5</name>
<dbReference type="EMBL" id="CP000463">
    <property type="protein sequence ID" value="ABJ05960.1"/>
    <property type="molecule type" value="Genomic_DNA"/>
</dbReference>
<sequence>MIERLSARCPAGSTYLGSLQSGRRRALTGLNSISMRWRIILRQKQDGTRHLAPLPFAFDGLFASSTSPVCVLQTASVNIRRNSSLVLGKARTVDARGLDACQFVMALIWGVGADFKPFSAWAAEKIRDSAVLLTTRSCRKSSSNHAEDQEFRGCLIPQKPTIAWLFAGDGRTFD</sequence>
<dbReference type="KEGG" id="rpe:RPE_2016"/>
<gene>
    <name evidence="1" type="ordered locus">RPE_2016</name>
</gene>
<dbReference type="STRING" id="316055.RPE_2016"/>
<proteinExistence type="predicted"/>
<dbReference type="HOGENOM" id="CLU_1538882_0_0_5"/>